<reference evidence="2" key="1">
    <citation type="submission" date="2022-07" db="EMBL/GenBank/DDBJ databases">
        <title>Fungi with potential for degradation of polypropylene.</title>
        <authorList>
            <person name="Gostincar C."/>
        </authorList>
    </citation>
    <scope>NUCLEOTIDE SEQUENCE</scope>
    <source>
        <strain evidence="2">EXF-13287</strain>
    </source>
</reference>
<dbReference type="Proteomes" id="UP001174691">
    <property type="component" value="Unassembled WGS sequence"/>
</dbReference>
<proteinExistence type="predicted"/>
<name>A0AA38W3C3_9PEZI</name>
<dbReference type="AlphaFoldDB" id="A0AA38W3C3"/>
<dbReference type="EMBL" id="JANBVN010000013">
    <property type="protein sequence ID" value="KAJ9162261.1"/>
    <property type="molecule type" value="Genomic_DNA"/>
</dbReference>
<accession>A0AA38W3C3</accession>
<feature type="region of interest" description="Disordered" evidence="1">
    <location>
        <begin position="248"/>
        <end position="276"/>
    </location>
</feature>
<organism evidence="2 3">
    <name type="scientific">Coniochaeta hoffmannii</name>
    <dbReference type="NCBI Taxonomy" id="91930"/>
    <lineage>
        <taxon>Eukaryota</taxon>
        <taxon>Fungi</taxon>
        <taxon>Dikarya</taxon>
        <taxon>Ascomycota</taxon>
        <taxon>Pezizomycotina</taxon>
        <taxon>Sordariomycetes</taxon>
        <taxon>Sordariomycetidae</taxon>
        <taxon>Coniochaetales</taxon>
        <taxon>Coniochaetaceae</taxon>
        <taxon>Coniochaeta</taxon>
    </lineage>
</organism>
<comment type="caution">
    <text evidence="2">The sequence shown here is derived from an EMBL/GenBank/DDBJ whole genome shotgun (WGS) entry which is preliminary data.</text>
</comment>
<keyword evidence="3" id="KW-1185">Reference proteome</keyword>
<evidence type="ECO:0000313" key="3">
    <source>
        <dbReference type="Proteomes" id="UP001174691"/>
    </source>
</evidence>
<gene>
    <name evidence="2" type="ORF">NKR19_g1416</name>
</gene>
<evidence type="ECO:0000313" key="2">
    <source>
        <dbReference type="EMBL" id="KAJ9162261.1"/>
    </source>
</evidence>
<evidence type="ECO:0000256" key="1">
    <source>
        <dbReference type="SAM" id="MobiDB-lite"/>
    </source>
</evidence>
<feature type="compositionally biased region" description="Basic and acidic residues" evidence="1">
    <location>
        <begin position="248"/>
        <end position="266"/>
    </location>
</feature>
<protein>
    <submittedName>
        <fullName evidence="2">Uncharacterized protein</fullName>
    </submittedName>
</protein>
<sequence length="276" mass="31099">MQDFNAMAPPPYLFAFNATPLPHLARHQIILANMWQSMDGFDFPQHFLSADDLGSLAATFGFLVQSNACDTFTRLFTTLFTTMLSQKMAYCNNREAKRQFFAFVRLHTYNSLLATKLRQNISKPDMARALVSLDVHLMMKIIENMIQARRAYLDKRAGRTATGPTTRPQSEFEKAATALSEQMANSLVMEDIDQQGGPDKNAEAKKAVEEYLALPETQGVTWPKLLLERLCSNVDVWMGEKFVNKQEKQGADEWTKVFGKTPKDTSEQGGPGPSTW</sequence>